<organism evidence="2 3">
    <name type="scientific">Chitinimonas viridis</name>
    <dbReference type="NCBI Taxonomy" id="664880"/>
    <lineage>
        <taxon>Bacteria</taxon>
        <taxon>Pseudomonadati</taxon>
        <taxon>Pseudomonadota</taxon>
        <taxon>Betaproteobacteria</taxon>
        <taxon>Neisseriales</taxon>
        <taxon>Chitinibacteraceae</taxon>
        <taxon>Chitinimonas</taxon>
    </lineage>
</organism>
<accession>A0ABT8B7Q5</accession>
<reference evidence="2" key="1">
    <citation type="journal article" date="2014" name="Int. J. Syst. Evol. Microbiol.">
        <title>Complete genome of a new Firmicutes species belonging to the dominant human colonic microbiota ('Ruminococcus bicirculans') reveals two chromosomes and a selective capacity to utilize plant glucans.</title>
        <authorList>
            <consortium name="NISC Comparative Sequencing Program"/>
            <person name="Wegmann U."/>
            <person name="Louis P."/>
            <person name="Goesmann A."/>
            <person name="Henrissat B."/>
            <person name="Duncan S.H."/>
            <person name="Flint H.J."/>
        </authorList>
    </citation>
    <scope>NUCLEOTIDE SEQUENCE</scope>
    <source>
        <strain evidence="2">CECT 7703</strain>
    </source>
</reference>
<dbReference type="Pfam" id="PF13182">
    <property type="entry name" value="DUF4007"/>
    <property type="match status" value="1"/>
</dbReference>
<evidence type="ECO:0000259" key="1">
    <source>
        <dbReference type="Pfam" id="PF13182"/>
    </source>
</evidence>
<proteinExistence type="predicted"/>
<dbReference type="InterPro" id="IPR025248">
    <property type="entry name" value="DUF4007"/>
</dbReference>
<evidence type="ECO:0000313" key="3">
    <source>
        <dbReference type="Proteomes" id="UP001180081"/>
    </source>
</evidence>
<protein>
    <submittedName>
        <fullName evidence="2">DUF4007 family protein</fullName>
    </submittedName>
</protein>
<sequence length="302" mass="33827">MTIGSERFERFSGHESFVCRYGWLPKVFRAVLADPRVLRNDEQAMVMLGIGRNMVKSLQFWAEATGVITQTEDGGHAPGPIGGRLFGDGWDPYLESQESLWLIHWQLSTRASLAAWNEVFGEGRLIRFDRARLVQALAQRSTPLARPLAPSTLEQHGSLFIQSYLPSEKNADDTAWCPLQDLGLLKATKTEDGRTLYSTDIHVQVGLTPRVFALALVDFLLRKNRSGTADFNSLLKGDHSPGVVFRLSEHQLRGLIERTMGEALFGALRFVDTADTQSIVLTTTQIDPQFKLWQQEEALENA</sequence>
<feature type="domain" description="DUF4007" evidence="1">
    <location>
        <begin position="11"/>
        <end position="285"/>
    </location>
</feature>
<gene>
    <name evidence="2" type="ORF">QWZ03_16050</name>
</gene>
<comment type="caution">
    <text evidence="2">The sequence shown here is derived from an EMBL/GenBank/DDBJ whole genome shotgun (WGS) entry which is preliminary data.</text>
</comment>
<evidence type="ECO:0000313" key="2">
    <source>
        <dbReference type="EMBL" id="MDN3578282.1"/>
    </source>
</evidence>
<dbReference type="EMBL" id="JAUFPU010000018">
    <property type="protein sequence ID" value="MDN3578282.1"/>
    <property type="molecule type" value="Genomic_DNA"/>
</dbReference>
<name>A0ABT8B7Q5_9NEIS</name>
<keyword evidence="3" id="KW-1185">Reference proteome</keyword>
<dbReference type="Proteomes" id="UP001180081">
    <property type="component" value="Unassembled WGS sequence"/>
</dbReference>
<reference evidence="2" key="2">
    <citation type="submission" date="2023-06" db="EMBL/GenBank/DDBJ databases">
        <authorList>
            <person name="Lucena T."/>
            <person name="Sun Q."/>
        </authorList>
    </citation>
    <scope>NUCLEOTIDE SEQUENCE</scope>
    <source>
        <strain evidence="2">CECT 7703</strain>
    </source>
</reference>
<dbReference type="RefSeq" id="WP_290333632.1">
    <property type="nucleotide sequence ID" value="NZ_JAUFPU010000018.1"/>
</dbReference>